<evidence type="ECO:0000256" key="1">
    <source>
        <dbReference type="SAM" id="MobiDB-lite"/>
    </source>
</evidence>
<reference evidence="2" key="1">
    <citation type="submission" date="2022-01" db="EMBL/GenBank/DDBJ databases">
        <authorList>
            <person name="King R."/>
        </authorList>
    </citation>
    <scope>NUCLEOTIDE SEQUENCE</scope>
</reference>
<gene>
    <name evidence="2" type="ORF">NEZAVI_LOCUS14455</name>
</gene>
<sequence>MLCVCQQLNLASSDPPPFHHHSRKCRCCDSRARMVFHPSHPPHHLHFPDPNHPDPGFDDLGSSNIKRTYDKPSMREGRRTPASSLFPCPAVAVPPLALTCASCP</sequence>
<evidence type="ECO:0000313" key="2">
    <source>
        <dbReference type="EMBL" id="CAH1406542.1"/>
    </source>
</evidence>
<dbReference type="EMBL" id="OV725082">
    <property type="protein sequence ID" value="CAH1406542.1"/>
    <property type="molecule type" value="Genomic_DNA"/>
</dbReference>
<accession>A0A9P0MXZ0</accession>
<organism evidence="2 3">
    <name type="scientific">Nezara viridula</name>
    <name type="common">Southern green stink bug</name>
    <name type="synonym">Cimex viridulus</name>
    <dbReference type="NCBI Taxonomy" id="85310"/>
    <lineage>
        <taxon>Eukaryota</taxon>
        <taxon>Metazoa</taxon>
        <taxon>Ecdysozoa</taxon>
        <taxon>Arthropoda</taxon>
        <taxon>Hexapoda</taxon>
        <taxon>Insecta</taxon>
        <taxon>Pterygota</taxon>
        <taxon>Neoptera</taxon>
        <taxon>Paraneoptera</taxon>
        <taxon>Hemiptera</taxon>
        <taxon>Heteroptera</taxon>
        <taxon>Panheteroptera</taxon>
        <taxon>Pentatomomorpha</taxon>
        <taxon>Pentatomoidea</taxon>
        <taxon>Pentatomidae</taxon>
        <taxon>Pentatominae</taxon>
        <taxon>Nezara</taxon>
    </lineage>
</organism>
<feature type="region of interest" description="Disordered" evidence="1">
    <location>
        <begin position="39"/>
        <end position="81"/>
    </location>
</feature>
<keyword evidence="3" id="KW-1185">Reference proteome</keyword>
<proteinExistence type="predicted"/>
<name>A0A9P0MXZ0_NEZVI</name>
<evidence type="ECO:0000313" key="3">
    <source>
        <dbReference type="Proteomes" id="UP001152798"/>
    </source>
</evidence>
<dbReference type="AlphaFoldDB" id="A0A9P0MXZ0"/>
<protein>
    <submittedName>
        <fullName evidence="2">Uncharacterized protein</fullName>
    </submittedName>
</protein>
<feature type="compositionally biased region" description="Basic and acidic residues" evidence="1">
    <location>
        <begin position="67"/>
        <end position="79"/>
    </location>
</feature>
<dbReference type="Proteomes" id="UP001152798">
    <property type="component" value="Chromosome 6"/>
</dbReference>